<evidence type="ECO:0000313" key="1">
    <source>
        <dbReference type="EMBL" id="PRX15969.1"/>
    </source>
</evidence>
<dbReference type="EMBL" id="PVMZ01000021">
    <property type="protein sequence ID" value="PRX15969.1"/>
    <property type="molecule type" value="Genomic_DNA"/>
</dbReference>
<gene>
    <name evidence="1" type="ORF">CLV67_12116</name>
</gene>
<name>A0A2T0JZM4_9ACTN</name>
<accession>A0A2T0JZM4</accession>
<evidence type="ECO:0000313" key="2">
    <source>
        <dbReference type="Proteomes" id="UP000239415"/>
    </source>
</evidence>
<dbReference type="Proteomes" id="UP000239415">
    <property type="component" value="Unassembled WGS sequence"/>
</dbReference>
<dbReference type="AlphaFoldDB" id="A0A2T0JZM4"/>
<comment type="caution">
    <text evidence="1">The sequence shown here is derived from an EMBL/GenBank/DDBJ whole genome shotgun (WGS) entry which is preliminary data.</text>
</comment>
<proteinExistence type="predicted"/>
<reference evidence="1 2" key="1">
    <citation type="submission" date="2018-03" db="EMBL/GenBank/DDBJ databases">
        <title>Genomic Encyclopedia of Archaeal and Bacterial Type Strains, Phase II (KMG-II): from individual species to whole genera.</title>
        <authorList>
            <person name="Goeker M."/>
        </authorList>
    </citation>
    <scope>NUCLEOTIDE SEQUENCE [LARGE SCALE GENOMIC DNA]</scope>
    <source>
        <strain evidence="1 2">DSM 43146</strain>
    </source>
</reference>
<keyword evidence="2" id="KW-1185">Reference proteome</keyword>
<protein>
    <submittedName>
        <fullName evidence="1">Uncharacterized protein</fullName>
    </submittedName>
</protein>
<sequence>MTPVAPPHLGCRPVLARADESAFPISRTCSQRCSLSVGQTDWKADHSPWRTHGVRLDAMSFRIPLRARAFPSYIHVPSSMTVSKARLVWASVTMGRQNWADVMSPKGWPLHVIWRASMVMGTFDLSGAPGSPLTVLPAYTDLDGTEKVTVSYFMGGVAAKLFAEELGVPWLVHFDRILRNAGVSCHGSRPDFIGIGTPPFSFKVTVEAKGTARTPQPFDVKRAKGQLKAVRARTSGRRIAWANFSILDKQGWRIEAHDPDPEDTDQFPSTSDLLASYYEPVARSMEARADLREEEVRAEFPEVGVAIRFPARLFAASLESDGEAIGRFLVNESRLDRNFEGLNDVGDGSRFGYLDPDRRTLEEITTAVYRGNLQEKFQNSGPTYQGFDAISIDLDSEMWS</sequence>
<organism evidence="1 2">
    <name type="scientific">Actinoplanes italicus</name>
    <dbReference type="NCBI Taxonomy" id="113567"/>
    <lineage>
        <taxon>Bacteria</taxon>
        <taxon>Bacillati</taxon>
        <taxon>Actinomycetota</taxon>
        <taxon>Actinomycetes</taxon>
        <taxon>Micromonosporales</taxon>
        <taxon>Micromonosporaceae</taxon>
        <taxon>Actinoplanes</taxon>
    </lineage>
</organism>